<feature type="transmembrane region" description="Helical" evidence="11">
    <location>
        <begin position="597"/>
        <end position="618"/>
    </location>
</feature>
<feature type="compositionally biased region" description="Low complexity" evidence="10">
    <location>
        <begin position="322"/>
        <end position="333"/>
    </location>
</feature>
<keyword evidence="4 11" id="KW-0812">Transmembrane</keyword>
<dbReference type="GO" id="GO:0005886">
    <property type="term" value="C:plasma membrane"/>
    <property type="evidence" value="ECO:0007669"/>
    <property type="project" value="TreeGrafter"/>
</dbReference>
<dbReference type="Gene3D" id="6.10.140.1740">
    <property type="match status" value="1"/>
</dbReference>
<dbReference type="InParanoid" id="F9WXE6"/>
<feature type="compositionally biased region" description="Polar residues" evidence="10">
    <location>
        <begin position="298"/>
        <end position="308"/>
    </location>
</feature>
<feature type="transmembrane region" description="Helical" evidence="11">
    <location>
        <begin position="816"/>
        <end position="836"/>
    </location>
</feature>
<evidence type="ECO:0000256" key="4">
    <source>
        <dbReference type="ARBA" id="ARBA00022692"/>
    </source>
</evidence>
<evidence type="ECO:0000256" key="11">
    <source>
        <dbReference type="SAM" id="Phobius"/>
    </source>
</evidence>
<dbReference type="SMART" id="SM01408">
    <property type="entry name" value="ING"/>
    <property type="match status" value="1"/>
</dbReference>
<evidence type="ECO:0000313" key="13">
    <source>
        <dbReference type="EMBL" id="EGP92769.1"/>
    </source>
</evidence>
<dbReference type="PANTHER" id="PTHR31806">
    <property type="entry name" value="PURINE-CYTOSINE PERMEASE FCY2-RELATED"/>
    <property type="match status" value="1"/>
</dbReference>
<dbReference type="InterPro" id="IPR026030">
    <property type="entry name" value="Pur-cyt_permease_Fcy2/21/22"/>
</dbReference>
<dbReference type="STRING" id="336722.F9WXE6"/>
<feature type="transmembrane region" description="Helical" evidence="11">
    <location>
        <begin position="519"/>
        <end position="542"/>
    </location>
</feature>
<dbReference type="GO" id="GO:0022857">
    <property type="term" value="F:transmembrane transporter activity"/>
    <property type="evidence" value="ECO:0007669"/>
    <property type="project" value="InterPro"/>
</dbReference>
<dbReference type="GeneID" id="13403813"/>
<sequence length="846" mass="91612">MALPEDAAAVLEQFVHDAKDMQISAFKDEINKRDVQLQKWVRTNGGHVLNPKEEAFSKTINECYDKCEVIQAQKLGLSEKALKILERQIKRLDTGLRGLAQTEQFPSDWGGPSLLSATPTGASTPITGQAGMPLPLQVVSGNIGSTGGAPNIANAAQIRLAQNAAAGIRNSPGAGQALPTSASRSSREGSSEANKRRRLNASIGNLPTASSNLRQSSLGPGTPKPGTPNPSSNAPNSSRAGSAQPARPTAGHKKNPSSAIGNPARKPPPTSSTTSKKSRSRPKKSSDRRRQLARDRTTTPSTNASLSGSDDENETSHRDGDGSPSPSSALLSQADGGVDKIAEDDEGDDETLYCLCHKWFHYKCVGVTEEPKGEWLCPSCRALPRTSRQTLGLEWFMIEQFSCARHSERNRGQALLGEMIKCLRVECNDEGVHPREDGAVPGESFELGNSWYAKVQRLAGRFRVEQRGIERVPEDERTEFGTRALFNIATMWLSANMVVSSFAIGLLSKSVFFLGTADAMIVALIFNLIGITPVCFFSTFGPKFGLRQMVLSRFWFGWWGVKLIAIFNLLACLGWSAVNSIVGAQLLHATTPSLPGYGGILIIALATLAITLFGYRIVHAYEFYSWLPAFLVFLITLGTFAHSGEFTPIPMGTGTAELGSVLSFGATVYGFATGWSSYAADYTVYQGPSQSRRKVFLATWLGLIIPLLFTEFLGIAIMSATSLNAGSNRYQTVLENFMNFIGYWLAIYEGIALTEHFVFRRGFGGYAPEDYDVPSRLPPGIAAMGAFGMGVVGMVMGMSQTWFVGPIALFAGKKPFGGDVGFELGFGFAAVSYFALRPVEKRYFRR</sequence>
<feature type="region of interest" description="Disordered" evidence="10">
    <location>
        <begin position="170"/>
        <end position="333"/>
    </location>
</feature>
<keyword evidence="14" id="KW-1185">Reference proteome</keyword>
<dbReference type="Pfam" id="PF12998">
    <property type="entry name" value="ING"/>
    <property type="match status" value="1"/>
</dbReference>
<dbReference type="GO" id="GO:0008270">
    <property type="term" value="F:zinc ion binding"/>
    <property type="evidence" value="ECO:0007669"/>
    <property type="project" value="UniProtKB-KW"/>
</dbReference>
<evidence type="ECO:0000256" key="10">
    <source>
        <dbReference type="SAM" id="MobiDB-lite"/>
    </source>
</evidence>
<dbReference type="eggNOG" id="ENOG502QQ8Y">
    <property type="taxonomic scope" value="Eukaryota"/>
</dbReference>
<feature type="transmembrane region" description="Helical" evidence="11">
    <location>
        <begin position="780"/>
        <end position="804"/>
    </location>
</feature>
<reference evidence="13 14" key="1">
    <citation type="journal article" date="2011" name="PLoS Genet.">
        <title>Finished genome of the fungal wheat pathogen Mycosphaerella graminicola reveals dispensome structure, chromosome plasticity, and stealth pathogenesis.</title>
        <authorList>
            <person name="Goodwin S.B."/>
            <person name="Ben M'barek S."/>
            <person name="Dhillon B."/>
            <person name="Wittenberg A.H.J."/>
            <person name="Crane C.F."/>
            <person name="Hane J.K."/>
            <person name="Foster A.J."/>
            <person name="Van der Lee T.A.J."/>
            <person name="Grimwood J."/>
            <person name="Aerts A."/>
            <person name="Antoniw J."/>
            <person name="Bailey A."/>
            <person name="Bluhm B."/>
            <person name="Bowler J."/>
            <person name="Bristow J."/>
            <person name="van der Burgt A."/>
            <person name="Canto-Canche B."/>
            <person name="Churchill A.C.L."/>
            <person name="Conde-Ferraez L."/>
            <person name="Cools H.J."/>
            <person name="Coutinho P.M."/>
            <person name="Csukai M."/>
            <person name="Dehal P."/>
            <person name="De Wit P."/>
            <person name="Donzelli B."/>
            <person name="van de Geest H.C."/>
            <person name="van Ham R.C.H.J."/>
            <person name="Hammond-Kosack K.E."/>
            <person name="Henrissat B."/>
            <person name="Kilian A."/>
            <person name="Kobayashi A.K."/>
            <person name="Koopmann E."/>
            <person name="Kourmpetis Y."/>
            <person name="Kuzniar A."/>
            <person name="Lindquist E."/>
            <person name="Lombard V."/>
            <person name="Maliepaard C."/>
            <person name="Martins N."/>
            <person name="Mehrabi R."/>
            <person name="Nap J.P.H."/>
            <person name="Ponomarenko A."/>
            <person name="Rudd J.J."/>
            <person name="Salamov A."/>
            <person name="Schmutz J."/>
            <person name="Schouten H.J."/>
            <person name="Shapiro H."/>
            <person name="Stergiopoulos I."/>
            <person name="Torriani S.F.F."/>
            <person name="Tu H."/>
            <person name="de Vries R.P."/>
            <person name="Waalwijk C."/>
            <person name="Ware S.B."/>
            <person name="Wiebenga A."/>
            <person name="Zwiers L.-H."/>
            <person name="Oliver R.P."/>
            <person name="Grigoriev I.V."/>
            <person name="Kema G.H.J."/>
        </authorList>
    </citation>
    <scope>NUCLEOTIDE SEQUENCE [LARGE SCALE GENOMIC DNA]</scope>
    <source>
        <strain evidence="14">CBS 115943 / IPO323</strain>
    </source>
</reference>
<dbReference type="InterPro" id="IPR019787">
    <property type="entry name" value="Znf_PHD-finger"/>
</dbReference>
<feature type="compositionally biased region" description="Basic and acidic residues" evidence="10">
    <location>
        <begin position="185"/>
        <end position="194"/>
    </location>
</feature>
<evidence type="ECO:0000259" key="12">
    <source>
        <dbReference type="SMART" id="SM01408"/>
    </source>
</evidence>
<gene>
    <name evidence="13" type="ORF">MYCGRDRAFT_88617</name>
</gene>
<protein>
    <recommendedName>
        <fullName evidence="12">Inhibitor of growth protein N-terminal histone-binding domain-containing protein</fullName>
    </recommendedName>
</protein>
<evidence type="ECO:0000313" key="14">
    <source>
        <dbReference type="Proteomes" id="UP000008062"/>
    </source>
</evidence>
<dbReference type="OrthoDB" id="2116389at2759"/>
<feature type="transmembrane region" description="Helical" evidence="11">
    <location>
        <begin position="740"/>
        <end position="759"/>
    </location>
</feature>
<dbReference type="InterPro" id="IPR011011">
    <property type="entry name" value="Znf_FYVE_PHD"/>
</dbReference>
<dbReference type="CDD" id="cd16858">
    <property type="entry name" value="ING_ING3_Yng2p"/>
    <property type="match status" value="1"/>
</dbReference>
<keyword evidence="5" id="KW-0479">Metal-binding</keyword>
<name>F9WXE6_ZYMTI</name>
<evidence type="ECO:0000256" key="5">
    <source>
        <dbReference type="ARBA" id="ARBA00022723"/>
    </source>
</evidence>
<evidence type="ECO:0000256" key="2">
    <source>
        <dbReference type="ARBA" id="ARBA00008974"/>
    </source>
</evidence>
<proteinExistence type="inferred from homology"/>
<dbReference type="Pfam" id="PF00628">
    <property type="entry name" value="PHD"/>
    <property type="match status" value="1"/>
</dbReference>
<keyword evidence="9 11" id="KW-0472">Membrane</keyword>
<keyword evidence="7" id="KW-0862">Zinc</keyword>
<dbReference type="PANTHER" id="PTHR31806:SF1">
    <property type="entry name" value="PURINE-CYTOSINE PERMEASE FCY2-RELATED"/>
    <property type="match status" value="1"/>
</dbReference>
<dbReference type="GO" id="GO:0000785">
    <property type="term" value="C:chromatin"/>
    <property type="evidence" value="ECO:0007669"/>
    <property type="project" value="UniProtKB-ARBA"/>
</dbReference>
<keyword evidence="8 11" id="KW-1133">Transmembrane helix</keyword>
<keyword evidence="6" id="KW-0863">Zinc-finger</keyword>
<comment type="subcellular location">
    <subcellularLocation>
        <location evidence="1">Membrane</location>
        <topology evidence="1">Multi-pass membrane protein</topology>
    </subcellularLocation>
</comment>
<dbReference type="SUPFAM" id="SSF57903">
    <property type="entry name" value="FYVE/PHD zinc finger"/>
    <property type="match status" value="1"/>
</dbReference>
<dbReference type="Gene3D" id="3.30.40.10">
    <property type="entry name" value="Zinc/RING finger domain, C3HC4 (zinc finger)"/>
    <property type="match status" value="1"/>
</dbReference>
<dbReference type="EMBL" id="CM001196">
    <property type="protein sequence ID" value="EGP92769.1"/>
    <property type="molecule type" value="Genomic_DNA"/>
</dbReference>
<feature type="compositionally biased region" description="Polar residues" evidence="10">
    <location>
        <begin position="202"/>
        <end position="219"/>
    </location>
</feature>
<feature type="compositionally biased region" description="Basic and acidic residues" evidence="10">
    <location>
        <begin position="284"/>
        <end position="297"/>
    </location>
</feature>
<feature type="transmembrane region" description="Helical" evidence="11">
    <location>
        <begin position="623"/>
        <end position="641"/>
    </location>
</feature>
<evidence type="ECO:0000256" key="3">
    <source>
        <dbReference type="ARBA" id="ARBA00022448"/>
    </source>
</evidence>
<dbReference type="InterPro" id="IPR024610">
    <property type="entry name" value="ING_N_histone-binding"/>
</dbReference>
<dbReference type="Proteomes" id="UP000008062">
    <property type="component" value="Chromosome 1"/>
</dbReference>
<dbReference type="KEGG" id="ztr:MYCGRDRAFT_88617"/>
<feature type="transmembrane region" description="Helical" evidence="11">
    <location>
        <begin position="554"/>
        <end position="577"/>
    </location>
</feature>
<dbReference type="InterPro" id="IPR001248">
    <property type="entry name" value="Pur-cyt_permease"/>
</dbReference>
<feature type="compositionally biased region" description="Low complexity" evidence="10">
    <location>
        <begin position="229"/>
        <end position="243"/>
    </location>
</feature>
<keyword evidence="3" id="KW-0813">Transport</keyword>
<dbReference type="Gene3D" id="1.10.4160.10">
    <property type="entry name" value="Hydantoin permease"/>
    <property type="match status" value="2"/>
</dbReference>
<dbReference type="GO" id="GO:0000329">
    <property type="term" value="C:fungal-type vacuole membrane"/>
    <property type="evidence" value="ECO:0007669"/>
    <property type="project" value="TreeGrafter"/>
</dbReference>
<evidence type="ECO:0000256" key="8">
    <source>
        <dbReference type="ARBA" id="ARBA00022989"/>
    </source>
</evidence>
<dbReference type="InterPro" id="IPR013083">
    <property type="entry name" value="Znf_RING/FYVE/PHD"/>
</dbReference>
<organism evidence="13 14">
    <name type="scientific">Zymoseptoria tritici (strain CBS 115943 / IPO323)</name>
    <name type="common">Speckled leaf blotch fungus</name>
    <name type="synonym">Septoria tritici</name>
    <dbReference type="NCBI Taxonomy" id="336722"/>
    <lineage>
        <taxon>Eukaryota</taxon>
        <taxon>Fungi</taxon>
        <taxon>Dikarya</taxon>
        <taxon>Ascomycota</taxon>
        <taxon>Pezizomycotina</taxon>
        <taxon>Dothideomycetes</taxon>
        <taxon>Dothideomycetidae</taxon>
        <taxon>Mycosphaerellales</taxon>
        <taxon>Mycosphaerellaceae</taxon>
        <taxon>Zymoseptoria</taxon>
    </lineage>
</organism>
<evidence type="ECO:0000256" key="7">
    <source>
        <dbReference type="ARBA" id="ARBA00022833"/>
    </source>
</evidence>
<dbReference type="HOGENOM" id="CLU_336846_0_0_1"/>
<accession>F9WXE6</accession>
<evidence type="ECO:0000256" key="9">
    <source>
        <dbReference type="ARBA" id="ARBA00023136"/>
    </source>
</evidence>
<feature type="transmembrane region" description="Helical" evidence="11">
    <location>
        <begin position="661"/>
        <end position="685"/>
    </location>
</feature>
<dbReference type="CDD" id="cd11484">
    <property type="entry name" value="SLC-NCS1sbd_CobB-like"/>
    <property type="match status" value="1"/>
</dbReference>
<dbReference type="RefSeq" id="XP_003857793.1">
    <property type="nucleotide sequence ID" value="XM_003857745.1"/>
</dbReference>
<feature type="domain" description="Inhibitor of growth protein N-terminal histone-binding" evidence="12">
    <location>
        <begin position="10"/>
        <end position="99"/>
    </location>
</feature>
<dbReference type="Pfam" id="PF02133">
    <property type="entry name" value="Transp_cyt_pur"/>
    <property type="match status" value="1"/>
</dbReference>
<evidence type="ECO:0000256" key="6">
    <source>
        <dbReference type="ARBA" id="ARBA00022771"/>
    </source>
</evidence>
<evidence type="ECO:0000256" key="1">
    <source>
        <dbReference type="ARBA" id="ARBA00004141"/>
    </source>
</evidence>
<comment type="similarity">
    <text evidence="2">Belongs to the purine-cytosine permease (2.A.39) family.</text>
</comment>
<feature type="transmembrane region" description="Helical" evidence="11">
    <location>
        <begin position="697"/>
        <end position="720"/>
    </location>
</feature>
<dbReference type="AlphaFoldDB" id="F9WXE6"/>